<name>A0A392S0U5_9FABA</name>
<reference evidence="1 2" key="1">
    <citation type="journal article" date="2018" name="Front. Plant Sci.">
        <title>Red Clover (Trifolium pratense) and Zigzag Clover (T. medium) - A Picture of Genomic Similarities and Differences.</title>
        <authorList>
            <person name="Dluhosova J."/>
            <person name="Istvanek J."/>
            <person name="Nedelnik J."/>
            <person name="Repkova J."/>
        </authorList>
    </citation>
    <scope>NUCLEOTIDE SEQUENCE [LARGE SCALE GENOMIC DNA]</scope>
    <source>
        <strain evidence="2">cv. 10/8</strain>
        <tissue evidence="1">Leaf</tissue>
    </source>
</reference>
<keyword evidence="2" id="KW-1185">Reference proteome</keyword>
<proteinExistence type="predicted"/>
<evidence type="ECO:0000313" key="2">
    <source>
        <dbReference type="Proteomes" id="UP000265520"/>
    </source>
</evidence>
<sequence>MVFGVKQGEVELRRVRVKILLIIWFSGTCAPRSGTGALRRSDGKQSNSCLVGARRAGIYGALRRPFKSYQGFSLALARRAG</sequence>
<comment type="caution">
    <text evidence="1">The sequence shown here is derived from an EMBL/GenBank/DDBJ whole genome shotgun (WGS) entry which is preliminary data.</text>
</comment>
<dbReference type="EMBL" id="LXQA010294488">
    <property type="protein sequence ID" value="MCI41630.1"/>
    <property type="molecule type" value="Genomic_DNA"/>
</dbReference>
<dbReference type="Proteomes" id="UP000265520">
    <property type="component" value="Unassembled WGS sequence"/>
</dbReference>
<protein>
    <submittedName>
        <fullName evidence="1">Uncharacterized protein</fullName>
    </submittedName>
</protein>
<organism evidence="1 2">
    <name type="scientific">Trifolium medium</name>
    <dbReference type="NCBI Taxonomy" id="97028"/>
    <lineage>
        <taxon>Eukaryota</taxon>
        <taxon>Viridiplantae</taxon>
        <taxon>Streptophyta</taxon>
        <taxon>Embryophyta</taxon>
        <taxon>Tracheophyta</taxon>
        <taxon>Spermatophyta</taxon>
        <taxon>Magnoliopsida</taxon>
        <taxon>eudicotyledons</taxon>
        <taxon>Gunneridae</taxon>
        <taxon>Pentapetalae</taxon>
        <taxon>rosids</taxon>
        <taxon>fabids</taxon>
        <taxon>Fabales</taxon>
        <taxon>Fabaceae</taxon>
        <taxon>Papilionoideae</taxon>
        <taxon>50 kb inversion clade</taxon>
        <taxon>NPAAA clade</taxon>
        <taxon>Hologalegina</taxon>
        <taxon>IRL clade</taxon>
        <taxon>Trifolieae</taxon>
        <taxon>Trifolium</taxon>
    </lineage>
</organism>
<dbReference type="AlphaFoldDB" id="A0A392S0U5"/>
<evidence type="ECO:0000313" key="1">
    <source>
        <dbReference type="EMBL" id="MCI41630.1"/>
    </source>
</evidence>
<accession>A0A392S0U5</accession>